<protein>
    <submittedName>
        <fullName evidence="2">Flp pilus assembly pilin Flp</fullName>
    </submittedName>
</protein>
<evidence type="ECO:0000313" key="2">
    <source>
        <dbReference type="EMBL" id="TWA99147.1"/>
    </source>
</evidence>
<sequence>MRKFLEKIRVLRSDEGGAALVEYAVLLGIILAVTVGVFATIGSSAQTIFGSVNTLMSNAANP</sequence>
<accession>A0A560DPV1</accession>
<keyword evidence="3" id="KW-1185">Reference proteome</keyword>
<dbReference type="OrthoDB" id="8100494at2"/>
<keyword evidence="1" id="KW-0472">Membrane</keyword>
<feature type="transmembrane region" description="Helical" evidence="1">
    <location>
        <begin position="20"/>
        <end position="41"/>
    </location>
</feature>
<dbReference type="RefSeq" id="WP_145662739.1">
    <property type="nucleotide sequence ID" value="NZ_VITK01000004.1"/>
</dbReference>
<name>A0A560DPV1_9BRAD</name>
<evidence type="ECO:0000256" key="1">
    <source>
        <dbReference type="SAM" id="Phobius"/>
    </source>
</evidence>
<reference evidence="2 3" key="1">
    <citation type="submission" date="2019-06" db="EMBL/GenBank/DDBJ databases">
        <title>Genomic Encyclopedia of Type Strains, Phase IV (KMG-V): Genome sequencing to study the core and pangenomes of soil and plant-associated prokaryotes.</title>
        <authorList>
            <person name="Whitman W."/>
        </authorList>
    </citation>
    <scope>NUCLEOTIDE SEQUENCE [LARGE SCALE GENOMIC DNA]</scope>
    <source>
        <strain evidence="2 3">BR 510</strain>
    </source>
</reference>
<dbReference type="EMBL" id="VITK01000004">
    <property type="protein sequence ID" value="TWA99147.1"/>
    <property type="molecule type" value="Genomic_DNA"/>
</dbReference>
<dbReference type="AlphaFoldDB" id="A0A560DPV1"/>
<organism evidence="2 3">
    <name type="scientific">Bradyrhizobium stylosanthis</name>
    <dbReference type="NCBI Taxonomy" id="1803665"/>
    <lineage>
        <taxon>Bacteria</taxon>
        <taxon>Pseudomonadati</taxon>
        <taxon>Pseudomonadota</taxon>
        <taxon>Alphaproteobacteria</taxon>
        <taxon>Hyphomicrobiales</taxon>
        <taxon>Nitrobacteraceae</taxon>
        <taxon>Bradyrhizobium</taxon>
    </lineage>
</organism>
<keyword evidence="1" id="KW-1133">Transmembrane helix</keyword>
<comment type="caution">
    <text evidence="2">The sequence shown here is derived from an EMBL/GenBank/DDBJ whole genome shotgun (WGS) entry which is preliminary data.</text>
</comment>
<proteinExistence type="predicted"/>
<gene>
    <name evidence="2" type="ORF">FBZ96_104115</name>
</gene>
<dbReference type="Proteomes" id="UP000319949">
    <property type="component" value="Unassembled WGS sequence"/>
</dbReference>
<evidence type="ECO:0000313" key="3">
    <source>
        <dbReference type="Proteomes" id="UP000319949"/>
    </source>
</evidence>
<keyword evidence="1" id="KW-0812">Transmembrane</keyword>